<dbReference type="AlphaFoldDB" id="A0A9J6APU4"/>
<organism evidence="1 2">
    <name type="scientific">Solanum commersonii</name>
    <name type="common">Commerson's wild potato</name>
    <name type="synonym">Commerson's nightshade</name>
    <dbReference type="NCBI Taxonomy" id="4109"/>
    <lineage>
        <taxon>Eukaryota</taxon>
        <taxon>Viridiplantae</taxon>
        <taxon>Streptophyta</taxon>
        <taxon>Embryophyta</taxon>
        <taxon>Tracheophyta</taxon>
        <taxon>Spermatophyta</taxon>
        <taxon>Magnoliopsida</taxon>
        <taxon>eudicotyledons</taxon>
        <taxon>Gunneridae</taxon>
        <taxon>Pentapetalae</taxon>
        <taxon>asterids</taxon>
        <taxon>lamiids</taxon>
        <taxon>Solanales</taxon>
        <taxon>Solanaceae</taxon>
        <taxon>Solanoideae</taxon>
        <taxon>Solaneae</taxon>
        <taxon>Solanum</taxon>
    </lineage>
</organism>
<reference evidence="1 2" key="1">
    <citation type="submission" date="2020-09" db="EMBL/GenBank/DDBJ databases">
        <title>De no assembly of potato wild relative species, Solanum commersonii.</title>
        <authorList>
            <person name="Cho K."/>
        </authorList>
    </citation>
    <scope>NUCLEOTIDE SEQUENCE [LARGE SCALE GENOMIC DNA]</scope>
    <source>
        <strain evidence="1">LZ3.2</strain>
        <tissue evidence="1">Leaf</tissue>
    </source>
</reference>
<evidence type="ECO:0000313" key="2">
    <source>
        <dbReference type="Proteomes" id="UP000824120"/>
    </source>
</evidence>
<name>A0A9J6APU4_SOLCO</name>
<accession>A0A9J6APU4</accession>
<sequence>MEALNVVLGGEIGALPTSYLGIPLGAKSQSYKIWNNVVERCEMKLARWKSQFLSRDGSGKEAWRSGNKNLMNQSKALKMKWLWKFNNEEQSYWKKVI</sequence>
<comment type="caution">
    <text evidence="1">The sequence shown here is derived from an EMBL/GenBank/DDBJ whole genome shotgun (WGS) entry which is preliminary data.</text>
</comment>
<dbReference type="EMBL" id="JACXVP010000002">
    <property type="protein sequence ID" value="KAG5626380.1"/>
    <property type="molecule type" value="Genomic_DNA"/>
</dbReference>
<dbReference type="Proteomes" id="UP000824120">
    <property type="component" value="Chromosome 2"/>
</dbReference>
<keyword evidence="2" id="KW-1185">Reference proteome</keyword>
<protein>
    <submittedName>
        <fullName evidence="1">Uncharacterized protein</fullName>
    </submittedName>
</protein>
<evidence type="ECO:0000313" key="1">
    <source>
        <dbReference type="EMBL" id="KAG5626380.1"/>
    </source>
</evidence>
<gene>
    <name evidence="1" type="ORF">H5410_011598</name>
</gene>
<proteinExistence type="predicted"/>
<dbReference type="OrthoDB" id="1932527at2759"/>